<dbReference type="InterPro" id="IPR000639">
    <property type="entry name" value="Epox_hydrolase-like"/>
</dbReference>
<evidence type="ECO:0000259" key="2">
    <source>
        <dbReference type="Pfam" id="PF00561"/>
    </source>
</evidence>
<dbReference type="OrthoDB" id="9812774at2"/>
<dbReference type="PRINTS" id="PR00412">
    <property type="entry name" value="EPOXHYDRLASE"/>
</dbReference>
<evidence type="ECO:0000313" key="3">
    <source>
        <dbReference type="EMBL" id="SDD69922.1"/>
    </source>
</evidence>
<keyword evidence="4" id="KW-1185">Reference proteome</keyword>
<evidence type="ECO:0000313" key="4">
    <source>
        <dbReference type="Proteomes" id="UP000199412"/>
    </source>
</evidence>
<accession>A0A1G6WVK5</accession>
<dbReference type="AlphaFoldDB" id="A0A1G6WVK5"/>
<dbReference type="Gene3D" id="3.40.50.1820">
    <property type="entry name" value="alpha/beta hydrolase"/>
    <property type="match status" value="1"/>
</dbReference>
<gene>
    <name evidence="3" type="ORF">SAMN05421720_101284</name>
</gene>
<sequence length="304" mass="33218">MTRFEDLDRKHLPGFERRFVTVAGQDVLALIGGDGPPLLMLHGDPQTHLCWHRIAPRLAETHTVVLTDIRGRGETHKPASPPDGAAYAKRAMGAEQLGVMRSLGFPAFALVGHDRGARVAHRLALDHPETVTRLAVMDIIPALDFYETATSAVAQDYFYFFFLTQPPPLPERLIAGAAEAFMSHILLGLSNEHPPYDAEVFDAYIAASTTPQAIAAMCACFRAGLSIDCRHDRADRKAGRSIACPTLVLWGEHGVIGRHFDVPSVWAKWCRDPTFAPMPSGHFIPEEAPDAVLDALTTFLAVPA</sequence>
<protein>
    <submittedName>
        <fullName evidence="3">Haloacetate dehalogenase</fullName>
    </submittedName>
</protein>
<feature type="domain" description="AB hydrolase-1" evidence="2">
    <location>
        <begin position="36"/>
        <end position="289"/>
    </location>
</feature>
<dbReference type="PANTHER" id="PTHR43329">
    <property type="entry name" value="EPOXIDE HYDROLASE"/>
    <property type="match status" value="1"/>
</dbReference>
<proteinExistence type="predicted"/>
<reference evidence="3 4" key="1">
    <citation type="submission" date="2016-10" db="EMBL/GenBank/DDBJ databases">
        <authorList>
            <person name="de Groot N.N."/>
        </authorList>
    </citation>
    <scope>NUCLEOTIDE SEQUENCE [LARGE SCALE GENOMIC DNA]</scope>
    <source>
        <strain evidence="3 4">ATCC 700224</strain>
    </source>
</reference>
<dbReference type="GO" id="GO:0016787">
    <property type="term" value="F:hydrolase activity"/>
    <property type="evidence" value="ECO:0007669"/>
    <property type="project" value="UniProtKB-KW"/>
</dbReference>
<dbReference type="InterPro" id="IPR000073">
    <property type="entry name" value="AB_hydrolase_1"/>
</dbReference>
<keyword evidence="1" id="KW-0378">Hydrolase</keyword>
<dbReference type="Pfam" id="PF00561">
    <property type="entry name" value="Abhydrolase_1"/>
    <property type="match status" value="1"/>
</dbReference>
<evidence type="ECO:0000256" key="1">
    <source>
        <dbReference type="ARBA" id="ARBA00022801"/>
    </source>
</evidence>
<name>A0A1G6WVK5_9PROT</name>
<dbReference type="SUPFAM" id="SSF53474">
    <property type="entry name" value="alpha/beta-Hydrolases"/>
    <property type="match status" value="1"/>
</dbReference>
<dbReference type="RefSeq" id="WP_092780982.1">
    <property type="nucleotide sequence ID" value="NZ_FNAP01000001.1"/>
</dbReference>
<dbReference type="Proteomes" id="UP000199412">
    <property type="component" value="Unassembled WGS sequence"/>
</dbReference>
<dbReference type="EMBL" id="FNAP01000001">
    <property type="protein sequence ID" value="SDD69922.1"/>
    <property type="molecule type" value="Genomic_DNA"/>
</dbReference>
<organism evidence="3 4">
    <name type="scientific">Rhodospira trueperi</name>
    <dbReference type="NCBI Taxonomy" id="69960"/>
    <lineage>
        <taxon>Bacteria</taxon>
        <taxon>Pseudomonadati</taxon>
        <taxon>Pseudomonadota</taxon>
        <taxon>Alphaproteobacteria</taxon>
        <taxon>Rhodospirillales</taxon>
        <taxon>Rhodospirillaceae</taxon>
        <taxon>Rhodospira</taxon>
    </lineage>
</organism>
<dbReference type="InterPro" id="IPR029058">
    <property type="entry name" value="AB_hydrolase_fold"/>
</dbReference>
<dbReference type="STRING" id="69960.SAMN05421720_101284"/>